<gene>
    <name evidence="2" type="ORF">PtA15_10A308</name>
</gene>
<feature type="region of interest" description="Disordered" evidence="1">
    <location>
        <begin position="66"/>
        <end position="106"/>
    </location>
</feature>
<organism evidence="2 3">
    <name type="scientific">Puccinia triticina</name>
    <dbReference type="NCBI Taxonomy" id="208348"/>
    <lineage>
        <taxon>Eukaryota</taxon>
        <taxon>Fungi</taxon>
        <taxon>Dikarya</taxon>
        <taxon>Basidiomycota</taxon>
        <taxon>Pucciniomycotina</taxon>
        <taxon>Pucciniomycetes</taxon>
        <taxon>Pucciniales</taxon>
        <taxon>Pucciniaceae</taxon>
        <taxon>Puccinia</taxon>
    </lineage>
</organism>
<dbReference type="RefSeq" id="XP_053024442.1">
    <property type="nucleotide sequence ID" value="XM_053160471.1"/>
</dbReference>
<protein>
    <submittedName>
        <fullName evidence="2">Uncharacterized protein</fullName>
    </submittedName>
</protein>
<dbReference type="GeneID" id="77801366"/>
<name>A0ABY7D1P4_9BASI</name>
<proteinExistence type="predicted"/>
<dbReference type="Proteomes" id="UP001164743">
    <property type="component" value="Chromosome 10A"/>
</dbReference>
<evidence type="ECO:0000313" key="3">
    <source>
        <dbReference type="Proteomes" id="UP001164743"/>
    </source>
</evidence>
<feature type="compositionally biased region" description="Low complexity" evidence="1">
    <location>
        <begin position="73"/>
        <end position="101"/>
    </location>
</feature>
<evidence type="ECO:0000256" key="1">
    <source>
        <dbReference type="SAM" id="MobiDB-lite"/>
    </source>
</evidence>
<accession>A0ABY7D1P4</accession>
<reference evidence="2" key="1">
    <citation type="submission" date="2022-10" db="EMBL/GenBank/DDBJ databases">
        <title>Puccinia triticina Genome sequencing and assembly.</title>
        <authorList>
            <person name="Li C."/>
        </authorList>
    </citation>
    <scope>NUCLEOTIDE SEQUENCE</scope>
    <source>
        <strain evidence="2">Pt15</strain>
    </source>
</reference>
<dbReference type="EMBL" id="CP110430">
    <property type="protein sequence ID" value="WAQ88887.1"/>
    <property type="molecule type" value="Genomic_DNA"/>
</dbReference>
<evidence type="ECO:0000313" key="2">
    <source>
        <dbReference type="EMBL" id="WAQ88887.1"/>
    </source>
</evidence>
<sequence>MEGFLEACQLPKEDVITRGLMLLYHIRRWEFSLSVSAQELKDKFWFPFAIACQLVNGARDLLPTHVQGHEAPGKPSSIPAAAAGGTPTTKAPKTPALPALKTSDHPVITPVTLGPATSDQLDQPMNSIAHPTSLGVSDPHVTDIPGPVGSAEIPGPDASTAPSTVKPELSMAIPAPVVSPSPEI</sequence>
<keyword evidence="3" id="KW-1185">Reference proteome</keyword>
<feature type="region of interest" description="Disordered" evidence="1">
    <location>
        <begin position="145"/>
        <end position="167"/>
    </location>
</feature>